<accession>A0A6J5MSD8</accession>
<organism evidence="1">
    <name type="scientific">uncultured Caudovirales phage</name>
    <dbReference type="NCBI Taxonomy" id="2100421"/>
    <lineage>
        <taxon>Viruses</taxon>
        <taxon>Duplodnaviria</taxon>
        <taxon>Heunggongvirae</taxon>
        <taxon>Uroviricota</taxon>
        <taxon>Caudoviricetes</taxon>
        <taxon>Peduoviridae</taxon>
        <taxon>Maltschvirus</taxon>
        <taxon>Maltschvirus maltsch</taxon>
    </lineage>
</organism>
<evidence type="ECO:0008006" key="2">
    <source>
        <dbReference type="Google" id="ProtNLM"/>
    </source>
</evidence>
<gene>
    <name evidence="1" type="ORF">UFOVP558_22</name>
</gene>
<proteinExistence type="predicted"/>
<dbReference type="SUPFAM" id="SSF53474">
    <property type="entry name" value="alpha/beta-Hydrolases"/>
    <property type="match status" value="1"/>
</dbReference>
<sequence length="166" mass="18054">MKYLLLALLLAGCTSAIKQDSPGAQLTIFAVEGLGYGDYVTNGLIAPLIADHEFNLIRISWGDECPKEFPDGRLAAVGHSLGGPHVLECVKASGREFELVVTLDARVFGQPYSAPKLSKRTVNFYQSSLIFPGYPVQGAIENKVSVGHTEIPYLPAVRAEFEKLFK</sequence>
<name>A0A6J5MSD8_9CAUD</name>
<reference evidence="1" key="1">
    <citation type="submission" date="2020-04" db="EMBL/GenBank/DDBJ databases">
        <authorList>
            <person name="Chiriac C."/>
            <person name="Salcher M."/>
            <person name="Ghai R."/>
            <person name="Kavagutti S V."/>
        </authorList>
    </citation>
    <scope>NUCLEOTIDE SEQUENCE</scope>
</reference>
<dbReference type="InterPro" id="IPR029058">
    <property type="entry name" value="AB_hydrolase_fold"/>
</dbReference>
<evidence type="ECO:0000313" key="1">
    <source>
        <dbReference type="EMBL" id="CAB4149718.1"/>
    </source>
</evidence>
<protein>
    <recommendedName>
        <fullName evidence="2">Alpha/beta hydrolase</fullName>
    </recommendedName>
</protein>
<dbReference type="EMBL" id="LR796527">
    <property type="protein sequence ID" value="CAB4149718.1"/>
    <property type="molecule type" value="Genomic_DNA"/>
</dbReference>